<keyword evidence="2" id="KW-0812">Transmembrane</keyword>
<dbReference type="Gene3D" id="3.30.70.1070">
    <property type="entry name" value="Sporulation related repeat"/>
    <property type="match status" value="1"/>
</dbReference>
<evidence type="ECO:0000313" key="5">
    <source>
        <dbReference type="Proteomes" id="UP000032102"/>
    </source>
</evidence>
<dbReference type="RefSeq" id="WP_043965222.1">
    <property type="nucleotide sequence ID" value="NZ_JXTH01000013.1"/>
</dbReference>
<name>A0A0D0QZI9_9BACL</name>
<feature type="region of interest" description="Disordered" evidence="1">
    <location>
        <begin position="22"/>
        <end position="47"/>
    </location>
</feature>
<evidence type="ECO:0000259" key="3">
    <source>
        <dbReference type="Pfam" id="PF05036"/>
    </source>
</evidence>
<accession>A0A0D0QZI9</accession>
<dbReference type="AlphaFoldDB" id="A0A0D0QZI9"/>
<sequence length="259" mass="29452">MDKPAKKAIVIKVNGKEQTYTTATNVLPQWPSDESDERHEKQNDSIQFETDSKRYKKRSPWRSFLLAIVLAVVLGTSFGLFVLTIIPTTETPSTATLQQEQKEEEPMMKPTETVFVVQGGVFQDTEAAKAYAQKIKGQHRPSVMVGKQPIYVFLGMALTKEEAKKIASLYESLGIDTYVKAWNVSVDEKENEPFMTIVSAISLLLGGQQLSNEQWNELQSYSFHDEQMKKAYEALLDFRQTNDQSQLWIAQQHLLNVLQ</sequence>
<dbReference type="GO" id="GO:0042834">
    <property type="term" value="F:peptidoglycan binding"/>
    <property type="evidence" value="ECO:0007669"/>
    <property type="project" value="InterPro"/>
</dbReference>
<comment type="caution">
    <text evidence="4">The sequence shown here is derived from an EMBL/GenBank/DDBJ whole genome shotgun (WGS) entry which is preliminary data.</text>
</comment>
<organism evidence="4 5">
    <name type="scientific">Anoxybacillus thermarum</name>
    <dbReference type="NCBI Taxonomy" id="404937"/>
    <lineage>
        <taxon>Bacteria</taxon>
        <taxon>Bacillati</taxon>
        <taxon>Bacillota</taxon>
        <taxon>Bacilli</taxon>
        <taxon>Bacillales</taxon>
        <taxon>Anoxybacillaceae</taxon>
        <taxon>Anoxybacillus</taxon>
    </lineage>
</organism>
<protein>
    <recommendedName>
        <fullName evidence="3">SPOR domain-containing protein</fullName>
    </recommendedName>
</protein>
<dbReference type="PATRIC" id="fig|404937.3.peg.1004"/>
<feature type="domain" description="SPOR" evidence="3">
    <location>
        <begin position="113"/>
        <end position="178"/>
    </location>
</feature>
<dbReference type="EMBL" id="JXTH01000013">
    <property type="protein sequence ID" value="KIQ94899.1"/>
    <property type="molecule type" value="Genomic_DNA"/>
</dbReference>
<feature type="transmembrane region" description="Helical" evidence="2">
    <location>
        <begin position="64"/>
        <end position="86"/>
    </location>
</feature>
<dbReference type="Proteomes" id="UP000032102">
    <property type="component" value="Unassembled WGS sequence"/>
</dbReference>
<dbReference type="InterPro" id="IPR007730">
    <property type="entry name" value="SPOR-like_dom"/>
</dbReference>
<reference evidence="4 5" key="1">
    <citation type="submission" date="2015-01" db="EMBL/GenBank/DDBJ databases">
        <title>Draft genome of Anoxybacillus thermarum strain AF/04.</title>
        <authorList>
            <person name="Poli A."/>
            <person name="Nicolaus B."/>
            <person name="Chan K.-G."/>
            <person name="Kahar U.M."/>
            <person name="Yaakob A.S."/>
            <person name="Chan C.S."/>
            <person name="Goh K.M."/>
        </authorList>
    </citation>
    <scope>NUCLEOTIDE SEQUENCE [LARGE SCALE GENOMIC DNA]</scope>
    <source>
        <strain evidence="4 5">AF/04</strain>
    </source>
</reference>
<proteinExistence type="predicted"/>
<keyword evidence="5" id="KW-1185">Reference proteome</keyword>
<evidence type="ECO:0000256" key="1">
    <source>
        <dbReference type="SAM" id="MobiDB-lite"/>
    </source>
</evidence>
<dbReference type="SUPFAM" id="SSF110997">
    <property type="entry name" value="Sporulation related repeat"/>
    <property type="match status" value="1"/>
</dbReference>
<dbReference type="InterPro" id="IPR036680">
    <property type="entry name" value="SPOR-like_sf"/>
</dbReference>
<dbReference type="Pfam" id="PF05036">
    <property type="entry name" value="SPOR"/>
    <property type="match status" value="1"/>
</dbReference>
<keyword evidence="2" id="KW-1133">Transmembrane helix</keyword>
<keyword evidence="2" id="KW-0472">Membrane</keyword>
<evidence type="ECO:0000313" key="4">
    <source>
        <dbReference type="EMBL" id="KIQ94899.1"/>
    </source>
</evidence>
<evidence type="ECO:0000256" key="2">
    <source>
        <dbReference type="SAM" id="Phobius"/>
    </source>
</evidence>
<gene>
    <name evidence="4" type="ORF">LH47_00977</name>
</gene>